<dbReference type="PRINTS" id="PR00837">
    <property type="entry name" value="V5TPXLIKE"/>
</dbReference>
<dbReference type="InterPro" id="IPR035940">
    <property type="entry name" value="CAP_sf"/>
</dbReference>
<dbReference type="InterPro" id="IPR014044">
    <property type="entry name" value="CAP_dom"/>
</dbReference>
<dbReference type="InterPro" id="IPR001283">
    <property type="entry name" value="CRISP-related"/>
</dbReference>
<reference evidence="2" key="1">
    <citation type="journal article" date="2020" name="Nature">
        <title>Giant virus diversity and host interactions through global metagenomics.</title>
        <authorList>
            <person name="Schulz F."/>
            <person name="Roux S."/>
            <person name="Paez-Espino D."/>
            <person name="Jungbluth S."/>
            <person name="Walsh D.A."/>
            <person name="Denef V.J."/>
            <person name="McMahon K.D."/>
            <person name="Konstantinidis K.T."/>
            <person name="Eloe-Fadrosh E.A."/>
            <person name="Kyrpides N.C."/>
            <person name="Woyke T."/>
        </authorList>
    </citation>
    <scope>NUCLEOTIDE SEQUENCE</scope>
    <source>
        <strain evidence="2">GVMAG-M-3300023174-124</strain>
    </source>
</reference>
<dbReference type="EMBL" id="MN739540">
    <property type="protein sequence ID" value="QHT12009.1"/>
    <property type="molecule type" value="Genomic_DNA"/>
</dbReference>
<sequence>MSAIQQPVLTSDQITEITHYVNAYRAKNQAPPLTWDTTIAQFSQQWSYYLLSKNEFRHSGNNLYGENLAYFQGYGSDVMGLIKKAIDLWYDEITLYDFKNPGFSHATGHFTCLVWKASTHFAMGISINTTTNAVDITMNTSPPGNYQGQYQDNVLPLAPTPMVPGVPAQKPLPKPKPRHIHVNIPSIIQKYPRMRLSADEPDSEEISDCSLNYYSPVIHLSAISPSPSLNKQVLLRLLYNLLNQSQANRPSILLINSINEIIHYINNTNI</sequence>
<dbReference type="Pfam" id="PF00188">
    <property type="entry name" value="CAP"/>
    <property type="match status" value="1"/>
</dbReference>
<accession>A0A6C0D7W1</accession>
<feature type="domain" description="SCP" evidence="1">
    <location>
        <begin position="12"/>
        <end position="148"/>
    </location>
</feature>
<dbReference type="InterPro" id="IPR034113">
    <property type="entry name" value="SCP_GAPR1-like"/>
</dbReference>
<protein>
    <recommendedName>
        <fullName evidence="1">SCP domain-containing protein</fullName>
    </recommendedName>
</protein>
<evidence type="ECO:0000313" key="2">
    <source>
        <dbReference type="EMBL" id="QHT12009.1"/>
    </source>
</evidence>
<dbReference type="SUPFAM" id="SSF55797">
    <property type="entry name" value="PR-1-like"/>
    <property type="match status" value="1"/>
</dbReference>
<dbReference type="Gene3D" id="3.40.33.10">
    <property type="entry name" value="CAP"/>
    <property type="match status" value="1"/>
</dbReference>
<proteinExistence type="predicted"/>
<evidence type="ECO:0000259" key="1">
    <source>
        <dbReference type="SMART" id="SM00198"/>
    </source>
</evidence>
<organism evidence="2">
    <name type="scientific">viral metagenome</name>
    <dbReference type="NCBI Taxonomy" id="1070528"/>
    <lineage>
        <taxon>unclassified sequences</taxon>
        <taxon>metagenomes</taxon>
        <taxon>organismal metagenomes</taxon>
    </lineage>
</organism>
<dbReference type="CDD" id="cd05382">
    <property type="entry name" value="CAP_GAPR1-like"/>
    <property type="match status" value="1"/>
</dbReference>
<dbReference type="AlphaFoldDB" id="A0A6C0D7W1"/>
<dbReference type="PANTHER" id="PTHR10334">
    <property type="entry name" value="CYSTEINE-RICH SECRETORY PROTEIN-RELATED"/>
    <property type="match status" value="1"/>
</dbReference>
<dbReference type="SMART" id="SM00198">
    <property type="entry name" value="SCP"/>
    <property type="match status" value="1"/>
</dbReference>
<name>A0A6C0D7W1_9ZZZZ</name>